<dbReference type="PANTHER" id="PTHR24148">
    <property type="entry name" value="ANKYRIN REPEAT DOMAIN-CONTAINING PROTEIN 39 HOMOLOG-RELATED"/>
    <property type="match status" value="1"/>
</dbReference>
<protein>
    <recommendedName>
        <fullName evidence="1">Heterokaryon incompatibility domain-containing protein</fullName>
    </recommendedName>
</protein>
<evidence type="ECO:0000313" key="3">
    <source>
        <dbReference type="Proteomes" id="UP000297716"/>
    </source>
</evidence>
<dbReference type="Pfam" id="PF06985">
    <property type="entry name" value="HET"/>
    <property type="match status" value="1"/>
</dbReference>
<dbReference type="Proteomes" id="UP000297716">
    <property type="component" value="Unassembled WGS sequence"/>
</dbReference>
<gene>
    <name evidence="2" type="ORF">E0Z10_g9625</name>
</gene>
<keyword evidence="3" id="KW-1185">Reference proteome</keyword>
<accession>A0A4Z0YJX8</accession>
<dbReference type="OrthoDB" id="3477286at2759"/>
<dbReference type="InterPro" id="IPR052895">
    <property type="entry name" value="HetReg/Transcr_Mod"/>
</dbReference>
<proteinExistence type="predicted"/>
<dbReference type="EMBL" id="SKBN01000312">
    <property type="protein sequence ID" value="TGJ79140.1"/>
    <property type="molecule type" value="Genomic_DNA"/>
</dbReference>
<dbReference type="InterPro" id="IPR010730">
    <property type="entry name" value="HET"/>
</dbReference>
<evidence type="ECO:0000313" key="2">
    <source>
        <dbReference type="EMBL" id="TGJ79140.1"/>
    </source>
</evidence>
<dbReference type="STRING" id="37992.A0A4Z0YJX8"/>
<organism evidence="2 3">
    <name type="scientific">Xylaria hypoxylon</name>
    <dbReference type="NCBI Taxonomy" id="37992"/>
    <lineage>
        <taxon>Eukaryota</taxon>
        <taxon>Fungi</taxon>
        <taxon>Dikarya</taxon>
        <taxon>Ascomycota</taxon>
        <taxon>Pezizomycotina</taxon>
        <taxon>Sordariomycetes</taxon>
        <taxon>Xylariomycetidae</taxon>
        <taxon>Xylariales</taxon>
        <taxon>Xylariaceae</taxon>
        <taxon>Xylaria</taxon>
    </lineage>
</organism>
<dbReference type="PANTHER" id="PTHR24148:SF64">
    <property type="entry name" value="HETEROKARYON INCOMPATIBILITY DOMAIN-CONTAINING PROTEIN"/>
    <property type="match status" value="1"/>
</dbReference>
<dbReference type="Pfam" id="PF26639">
    <property type="entry name" value="Het-6_barrel"/>
    <property type="match status" value="1"/>
</dbReference>
<sequence length="653" mass="74065">MLLEKYELLYKYSLISRTEVRLLYLSPAPRYEDDIFVEIIPIKDEDTDILALHLIVPDFQKGQRLYVRPNLDKALRSLRDKTNKVVLWVDAICINQADEKVEKTAQTAKMQHIYNKAENVCIWLGDGKGDSKDRSQDFYAAMKFSRTILDLEKFEDWFSRRWVIQELALAREATVHCGTECVTWRDFADAIGLFVLNFEKIRGLFGQSKDAKILRNFENFNELEPLDAKVLVDAITNTFRKNVDGTVFEPVFNLEALVSSLASFESSDPRDSIFALLNIASKSMIPASKETDIVVPPKANYERNLLEVYTDLLEWVVHSTGSLDMICRYWATPERTKPGRRKSPTPLVTLPSWIQTIQKSTWGTQEQGLNCRSNGDSLVGKAGRRRYNASHGKRPEVQFGTRRRVVRLHVNSAPAATKPPNTSPISTFFPTGDTTLPPNIIPAHRFYAKGIVIGSIKWASSPIARGVITRACFEKGGWVFDGQPKIKAPDKLWRTMVADRDADGNNTPPWYHRAALHAMALVDNNGDLPTQELRDKGDMAGWRQPQIVTEFLKRVQGVTWNRKFIEGMPDSSKADDAEPLFGVGPPETEYGDVICILFGCSVPCILRYYSAMNKEKHYKFIGEAYVYGRMDGEGISMLSAEELKRKTVNFIIV</sequence>
<evidence type="ECO:0000259" key="1">
    <source>
        <dbReference type="Pfam" id="PF06985"/>
    </source>
</evidence>
<name>A0A4Z0YJX8_9PEZI</name>
<reference evidence="2 3" key="1">
    <citation type="submission" date="2019-03" db="EMBL/GenBank/DDBJ databases">
        <title>Draft genome sequence of Xylaria hypoxylon DSM 108379, a ubiquitous saprotrophic-parasitic fungi on hardwood.</title>
        <authorList>
            <person name="Buettner E."/>
            <person name="Leonhardt S."/>
            <person name="Gebauer A.M."/>
            <person name="Liers C."/>
            <person name="Hofrichter M."/>
            <person name="Kellner H."/>
        </authorList>
    </citation>
    <scope>NUCLEOTIDE SEQUENCE [LARGE SCALE GENOMIC DNA]</scope>
    <source>
        <strain evidence="2 3">DSM 108379</strain>
    </source>
</reference>
<comment type="caution">
    <text evidence="2">The sequence shown here is derived from an EMBL/GenBank/DDBJ whole genome shotgun (WGS) entry which is preliminary data.</text>
</comment>
<feature type="domain" description="Heterokaryon incompatibility" evidence="1">
    <location>
        <begin position="62"/>
        <end position="166"/>
    </location>
</feature>
<dbReference type="AlphaFoldDB" id="A0A4Z0YJX8"/>